<proteinExistence type="predicted"/>
<organism evidence="1">
    <name type="scientific">Arundo donax</name>
    <name type="common">Giant reed</name>
    <name type="synonym">Donax arundinaceus</name>
    <dbReference type="NCBI Taxonomy" id="35708"/>
    <lineage>
        <taxon>Eukaryota</taxon>
        <taxon>Viridiplantae</taxon>
        <taxon>Streptophyta</taxon>
        <taxon>Embryophyta</taxon>
        <taxon>Tracheophyta</taxon>
        <taxon>Spermatophyta</taxon>
        <taxon>Magnoliopsida</taxon>
        <taxon>Liliopsida</taxon>
        <taxon>Poales</taxon>
        <taxon>Poaceae</taxon>
        <taxon>PACMAD clade</taxon>
        <taxon>Arundinoideae</taxon>
        <taxon>Arundineae</taxon>
        <taxon>Arundo</taxon>
    </lineage>
</organism>
<protein>
    <submittedName>
        <fullName evidence="1">Uncharacterized protein</fullName>
    </submittedName>
</protein>
<dbReference type="EMBL" id="GBRH01232664">
    <property type="protein sequence ID" value="JAD65231.1"/>
    <property type="molecule type" value="Transcribed_RNA"/>
</dbReference>
<name>A0A0A9BPE0_ARUDO</name>
<accession>A0A0A9BPE0</accession>
<sequence length="10" mass="1003">MLASNLINAG</sequence>
<reference evidence="1" key="2">
    <citation type="journal article" date="2015" name="Data Brief">
        <title>Shoot transcriptome of the giant reed, Arundo donax.</title>
        <authorList>
            <person name="Barrero R.A."/>
            <person name="Guerrero F.D."/>
            <person name="Moolhuijzen P."/>
            <person name="Goolsby J.A."/>
            <person name="Tidwell J."/>
            <person name="Bellgard S.E."/>
            <person name="Bellgard M.I."/>
        </authorList>
    </citation>
    <scope>NUCLEOTIDE SEQUENCE</scope>
    <source>
        <tissue evidence="1">Shoot tissue taken approximately 20 cm above the soil surface</tissue>
    </source>
</reference>
<reference evidence="1" key="1">
    <citation type="submission" date="2014-09" db="EMBL/GenBank/DDBJ databases">
        <authorList>
            <person name="Magalhaes I.L.F."/>
            <person name="Oliveira U."/>
            <person name="Santos F.R."/>
            <person name="Vidigal T.H.D.A."/>
            <person name="Brescovit A.D."/>
            <person name="Santos A.J."/>
        </authorList>
    </citation>
    <scope>NUCLEOTIDE SEQUENCE</scope>
    <source>
        <tissue evidence="1">Shoot tissue taken approximately 20 cm above the soil surface</tissue>
    </source>
</reference>
<evidence type="ECO:0000313" key="1">
    <source>
        <dbReference type="EMBL" id="JAD65231.1"/>
    </source>
</evidence>